<reference evidence="2 3" key="1">
    <citation type="submission" date="2013-02" db="EMBL/GenBank/DDBJ databases">
        <title>Whole genome shotgun sequence of Gordonia malaquae NBRC 108250.</title>
        <authorList>
            <person name="Yoshida I."/>
            <person name="Hosoyama A."/>
            <person name="Tsuchikane K."/>
            <person name="Ando Y."/>
            <person name="Baba S."/>
            <person name="Ohji S."/>
            <person name="Hamada M."/>
            <person name="Tamura T."/>
            <person name="Yamazoe A."/>
            <person name="Yamazaki S."/>
            <person name="Fujita N."/>
        </authorList>
    </citation>
    <scope>NUCLEOTIDE SEQUENCE [LARGE SCALE GENOMIC DNA]</scope>
    <source>
        <strain evidence="2 3">NBRC 108250</strain>
    </source>
</reference>
<dbReference type="RefSeq" id="WP_008376426.1">
    <property type="nucleotide sequence ID" value="NZ_BAOP01000003.1"/>
</dbReference>
<protein>
    <submittedName>
        <fullName evidence="2">Uncharacterized protein</fullName>
    </submittedName>
</protein>
<evidence type="ECO:0000313" key="3">
    <source>
        <dbReference type="Proteomes" id="UP000035009"/>
    </source>
</evidence>
<name>M3TAI8_GORML</name>
<dbReference type="eggNOG" id="ENOG5031EXD">
    <property type="taxonomic scope" value="Bacteria"/>
</dbReference>
<evidence type="ECO:0000256" key="1">
    <source>
        <dbReference type="SAM" id="SignalP"/>
    </source>
</evidence>
<evidence type="ECO:0000313" key="2">
    <source>
        <dbReference type="EMBL" id="GAC78436.1"/>
    </source>
</evidence>
<dbReference type="EMBL" id="BAOP01000003">
    <property type="protein sequence ID" value="GAC78436.1"/>
    <property type="molecule type" value="Genomic_DNA"/>
</dbReference>
<keyword evidence="3" id="KW-1185">Reference proteome</keyword>
<sequence length="174" mass="17602">MSTSTGTLSFAAVALGGAILASSLTDGVASAAPEANQAAGQLTFAIPAIGGVEIGPGGVPGGSFQQTRVTARPQGEASVVFVATGLAPWFYQYAYRYVSVAWHNLSTGATGTVALRHWRRPSFPVTGYPATLPTVATARTGAGLVVAAVTVVREQYKGSSPSSIIPGLNALIVP</sequence>
<comment type="caution">
    <text evidence="2">The sequence shown here is derived from an EMBL/GenBank/DDBJ whole genome shotgun (WGS) entry which is preliminary data.</text>
</comment>
<feature type="signal peptide" evidence="1">
    <location>
        <begin position="1"/>
        <end position="31"/>
    </location>
</feature>
<proteinExistence type="predicted"/>
<dbReference type="AlphaFoldDB" id="M3TAI8"/>
<organism evidence="2 3">
    <name type="scientific">Gordonia malaquae NBRC 108250</name>
    <dbReference type="NCBI Taxonomy" id="1223542"/>
    <lineage>
        <taxon>Bacteria</taxon>
        <taxon>Bacillati</taxon>
        <taxon>Actinomycetota</taxon>
        <taxon>Actinomycetes</taxon>
        <taxon>Mycobacteriales</taxon>
        <taxon>Gordoniaceae</taxon>
        <taxon>Gordonia</taxon>
    </lineage>
</organism>
<gene>
    <name evidence="2" type="ORF">GM1_003_01750</name>
</gene>
<accession>M3TAI8</accession>
<dbReference type="OrthoDB" id="4376544at2"/>
<dbReference type="Proteomes" id="UP000035009">
    <property type="component" value="Unassembled WGS sequence"/>
</dbReference>
<keyword evidence="1" id="KW-0732">Signal</keyword>
<dbReference type="STRING" id="410332.SAMN04488550_2418"/>
<feature type="chain" id="PRO_5004039878" evidence="1">
    <location>
        <begin position="32"/>
        <end position="174"/>
    </location>
</feature>